<name>A0A6N7IVL8_9FIRM</name>
<feature type="transmembrane region" description="Helical" evidence="1">
    <location>
        <begin position="215"/>
        <end position="233"/>
    </location>
</feature>
<dbReference type="InterPro" id="IPR041489">
    <property type="entry name" value="PDZ_6"/>
</dbReference>
<feature type="domain" description="PDZ" evidence="2">
    <location>
        <begin position="276"/>
        <end position="360"/>
    </location>
</feature>
<evidence type="ECO:0000313" key="4">
    <source>
        <dbReference type="Proteomes" id="UP000441717"/>
    </source>
</evidence>
<dbReference type="Proteomes" id="UP000441717">
    <property type="component" value="Unassembled WGS sequence"/>
</dbReference>
<feature type="transmembrane region" description="Helical" evidence="1">
    <location>
        <begin position="245"/>
        <end position="262"/>
    </location>
</feature>
<keyword evidence="1" id="KW-0812">Transmembrane</keyword>
<organism evidence="3 4">
    <name type="scientific">Desulfofundulus thermobenzoicus</name>
    <dbReference type="NCBI Taxonomy" id="29376"/>
    <lineage>
        <taxon>Bacteria</taxon>
        <taxon>Bacillati</taxon>
        <taxon>Bacillota</taxon>
        <taxon>Clostridia</taxon>
        <taxon>Eubacteriales</taxon>
        <taxon>Peptococcaceae</taxon>
        <taxon>Desulfofundulus</taxon>
    </lineage>
</organism>
<dbReference type="AlphaFoldDB" id="A0A6N7IVL8"/>
<keyword evidence="1" id="KW-0472">Membrane</keyword>
<evidence type="ECO:0000313" key="3">
    <source>
        <dbReference type="EMBL" id="MQL53497.1"/>
    </source>
</evidence>
<feature type="transmembrane region" description="Helical" evidence="1">
    <location>
        <begin position="175"/>
        <end position="195"/>
    </location>
</feature>
<dbReference type="Pfam" id="PF17820">
    <property type="entry name" value="PDZ_6"/>
    <property type="match status" value="1"/>
</dbReference>
<feature type="transmembrane region" description="Helical" evidence="1">
    <location>
        <begin position="72"/>
        <end position="97"/>
    </location>
</feature>
<reference evidence="3 4" key="1">
    <citation type="submission" date="2019-10" db="EMBL/GenBank/DDBJ databases">
        <title>Comparative genomics of sulfur disproportionating microorganisms.</title>
        <authorList>
            <person name="Ward L.M."/>
            <person name="Bertran E."/>
            <person name="Johnston D."/>
        </authorList>
    </citation>
    <scope>NUCLEOTIDE SEQUENCE [LARGE SCALE GENOMIC DNA]</scope>
    <source>
        <strain evidence="3 4">DSM 14055</strain>
    </source>
</reference>
<sequence length="417" mass="45285">MFPFNQVLPLILFSLIQVFLDPLFWVVVLLVALQYRRMARVKHNFFGIPAGGVWQDTLAAAGYGLLGGLLGSVLMVFIGLTLSGSGLIYLWPVAILLMLINARFLCFAYAGGLLALTKLLFGFPELNIAQVLALVAVLHMVESMLILTSGHLGAVPAYFKTPGGRVVGGFTLQRFWPIPIVALAVVGPAAVQQGVSMPDWWPLLKPEVSGNPADLVYTLIPVVAGLGYGDLAVSRRPGEKSRLSALFLGVYSLTLLLLAVLAQYHRPFALLAALFSPLGHEMVIYIGKRVEFQRSPLFVPPVRGVGVLDVVPDTPAWRAGIRSGDVVLSLNRWPVNSRAELQMLLPAAGMPVEVEFLHGPQQVFHRTVAFPGPAGRPFGLLAVPSGNEEEVMDLSTAGPLGRWWMELGRRFRGRNSP</sequence>
<feature type="transmembrane region" description="Helical" evidence="1">
    <location>
        <begin position="129"/>
        <end position="154"/>
    </location>
</feature>
<gene>
    <name evidence="3" type="ORF">GFC01_14760</name>
</gene>
<comment type="caution">
    <text evidence="3">The sequence shown here is derived from an EMBL/GenBank/DDBJ whole genome shotgun (WGS) entry which is preliminary data.</text>
</comment>
<feature type="transmembrane region" description="Helical" evidence="1">
    <location>
        <begin position="45"/>
        <end position="66"/>
    </location>
</feature>
<keyword evidence="1" id="KW-1133">Transmembrane helix</keyword>
<dbReference type="SMART" id="SM00228">
    <property type="entry name" value="PDZ"/>
    <property type="match status" value="1"/>
</dbReference>
<feature type="transmembrane region" description="Helical" evidence="1">
    <location>
        <begin position="104"/>
        <end position="123"/>
    </location>
</feature>
<dbReference type="Gene3D" id="2.30.42.10">
    <property type="match status" value="1"/>
</dbReference>
<dbReference type="SUPFAM" id="SSF50156">
    <property type="entry name" value="PDZ domain-like"/>
    <property type="match status" value="1"/>
</dbReference>
<evidence type="ECO:0000256" key="1">
    <source>
        <dbReference type="SAM" id="Phobius"/>
    </source>
</evidence>
<evidence type="ECO:0000259" key="2">
    <source>
        <dbReference type="SMART" id="SM00228"/>
    </source>
</evidence>
<keyword evidence="4" id="KW-1185">Reference proteome</keyword>
<proteinExistence type="predicted"/>
<protein>
    <submittedName>
        <fullName evidence="3">PDZ domain-containing protein</fullName>
    </submittedName>
</protein>
<dbReference type="InterPro" id="IPR036034">
    <property type="entry name" value="PDZ_sf"/>
</dbReference>
<dbReference type="InterPro" id="IPR001478">
    <property type="entry name" value="PDZ"/>
</dbReference>
<feature type="transmembrane region" description="Helical" evidence="1">
    <location>
        <begin position="6"/>
        <end position="33"/>
    </location>
</feature>
<dbReference type="RefSeq" id="WP_341474022.1">
    <property type="nucleotide sequence ID" value="NZ_WHYR01000052.1"/>
</dbReference>
<accession>A0A6N7IVL8</accession>
<dbReference type="EMBL" id="WHYR01000052">
    <property type="protein sequence ID" value="MQL53497.1"/>
    <property type="molecule type" value="Genomic_DNA"/>
</dbReference>